<evidence type="ECO:0000256" key="1">
    <source>
        <dbReference type="SAM" id="Phobius"/>
    </source>
</evidence>
<dbReference type="EMBL" id="BTSX01000001">
    <property type="protein sequence ID" value="GMS78810.1"/>
    <property type="molecule type" value="Genomic_DNA"/>
</dbReference>
<reference evidence="2" key="1">
    <citation type="submission" date="2023-10" db="EMBL/GenBank/DDBJ databases">
        <title>Genome assembly of Pristionchus species.</title>
        <authorList>
            <person name="Yoshida K."/>
            <person name="Sommer R.J."/>
        </authorList>
    </citation>
    <scope>NUCLEOTIDE SEQUENCE</scope>
    <source>
        <strain evidence="2">RS0144</strain>
    </source>
</reference>
<evidence type="ECO:0000313" key="3">
    <source>
        <dbReference type="Proteomes" id="UP001432027"/>
    </source>
</evidence>
<dbReference type="Proteomes" id="UP001432027">
    <property type="component" value="Unassembled WGS sequence"/>
</dbReference>
<keyword evidence="1" id="KW-0472">Membrane</keyword>
<dbReference type="AlphaFoldDB" id="A0AAV5SF77"/>
<gene>
    <name evidence="2" type="ORF">PENTCL1PPCAC_985</name>
</gene>
<protein>
    <recommendedName>
        <fullName evidence="4">G protein-coupled receptor</fullName>
    </recommendedName>
</protein>
<feature type="non-terminal residue" evidence="2">
    <location>
        <position position="113"/>
    </location>
</feature>
<keyword evidence="1" id="KW-0812">Transmembrane</keyword>
<proteinExistence type="predicted"/>
<accession>A0AAV5SF77</accession>
<sequence length="113" mass="13893">FCVITFFRSRIKYRDSFTHVTLNTRYLLFESQELTFALLPVCVMAIILKNVSLVSTWYWITYRYWIQYPQIFEPFFEINTINVTLSLSLLVRFHRLLWSRFKYAAYFEMMDKQ</sequence>
<feature type="non-terminal residue" evidence="2">
    <location>
        <position position="1"/>
    </location>
</feature>
<keyword evidence="3" id="KW-1185">Reference proteome</keyword>
<evidence type="ECO:0000313" key="2">
    <source>
        <dbReference type="EMBL" id="GMS78810.1"/>
    </source>
</evidence>
<feature type="transmembrane region" description="Helical" evidence="1">
    <location>
        <begin position="75"/>
        <end position="93"/>
    </location>
</feature>
<feature type="transmembrane region" description="Helical" evidence="1">
    <location>
        <begin position="34"/>
        <end position="60"/>
    </location>
</feature>
<evidence type="ECO:0008006" key="4">
    <source>
        <dbReference type="Google" id="ProtNLM"/>
    </source>
</evidence>
<name>A0AAV5SF77_9BILA</name>
<keyword evidence="1" id="KW-1133">Transmembrane helix</keyword>
<organism evidence="2 3">
    <name type="scientific">Pristionchus entomophagus</name>
    <dbReference type="NCBI Taxonomy" id="358040"/>
    <lineage>
        <taxon>Eukaryota</taxon>
        <taxon>Metazoa</taxon>
        <taxon>Ecdysozoa</taxon>
        <taxon>Nematoda</taxon>
        <taxon>Chromadorea</taxon>
        <taxon>Rhabditida</taxon>
        <taxon>Rhabditina</taxon>
        <taxon>Diplogasteromorpha</taxon>
        <taxon>Diplogasteroidea</taxon>
        <taxon>Neodiplogasteridae</taxon>
        <taxon>Pristionchus</taxon>
    </lineage>
</organism>
<comment type="caution">
    <text evidence="2">The sequence shown here is derived from an EMBL/GenBank/DDBJ whole genome shotgun (WGS) entry which is preliminary data.</text>
</comment>